<name>Q6TE17_VIBCL</name>
<sequence length="86" mass="9776">MQNFPPAALRGCADLHNLPPILRGYRSVRVFGVWVTPMEDTDKMLNALYRFFVSTGRYIIKKLSLFNGLASLLSLELDAPFSMRLI</sequence>
<dbReference type="EMBL" id="AY423429">
    <property type="protein sequence ID" value="AAQ97146.1"/>
    <property type="molecule type" value="Genomic_DNA"/>
</dbReference>
<organism evidence="1">
    <name type="scientific">Vibrio cholerae</name>
    <dbReference type="NCBI Taxonomy" id="666"/>
    <lineage>
        <taxon>Bacteria</taxon>
        <taxon>Pseudomonadati</taxon>
        <taxon>Pseudomonadota</taxon>
        <taxon>Gammaproteobacteria</taxon>
        <taxon>Vibrionales</taxon>
        <taxon>Vibrionaceae</taxon>
        <taxon>Vibrio</taxon>
    </lineage>
</organism>
<accession>Q6TE17</accession>
<geneLocation type="plasmid" evidence="1">
    <name>pVC</name>
</geneLocation>
<dbReference type="AlphaFoldDB" id="Q6TE17"/>
<reference evidence="1" key="1">
    <citation type="journal article" date="2007" name="J. Microbiol.">
        <title>pVC, a small cryptic plasmid from the environmental isolate of Vibrio cholerae MP-1.</title>
        <authorList>
            <person name="Zhang R."/>
            <person name="Wang Y."/>
            <person name="Leung P.C."/>
            <person name="Gu J.D."/>
        </authorList>
    </citation>
    <scope>NUCLEOTIDE SEQUENCE</scope>
    <source>
        <plasmid evidence="1">pVC</plasmid>
    </source>
</reference>
<proteinExistence type="predicted"/>
<keyword evidence="1" id="KW-0614">Plasmid</keyword>
<evidence type="ECO:0000313" key="1">
    <source>
        <dbReference type="EMBL" id="AAQ97146.1"/>
    </source>
</evidence>
<protein>
    <submittedName>
        <fullName evidence="1">ORF4 protein</fullName>
    </submittedName>
</protein>